<organism evidence="2 3">
    <name type="scientific">Malus baccata</name>
    <name type="common">Siberian crab apple</name>
    <name type="synonym">Pyrus baccata</name>
    <dbReference type="NCBI Taxonomy" id="106549"/>
    <lineage>
        <taxon>Eukaryota</taxon>
        <taxon>Viridiplantae</taxon>
        <taxon>Streptophyta</taxon>
        <taxon>Embryophyta</taxon>
        <taxon>Tracheophyta</taxon>
        <taxon>Spermatophyta</taxon>
        <taxon>Magnoliopsida</taxon>
        <taxon>eudicotyledons</taxon>
        <taxon>Gunneridae</taxon>
        <taxon>Pentapetalae</taxon>
        <taxon>rosids</taxon>
        <taxon>fabids</taxon>
        <taxon>Rosales</taxon>
        <taxon>Rosaceae</taxon>
        <taxon>Amygdaloideae</taxon>
        <taxon>Maleae</taxon>
        <taxon>Malus</taxon>
    </lineage>
</organism>
<name>A0A540N6B2_MALBA</name>
<comment type="caution">
    <text evidence="2">The sequence shown here is derived from an EMBL/GenBank/DDBJ whole genome shotgun (WGS) entry which is preliminary data.</text>
</comment>
<sequence>MSDESDPESEVSNTFVPSCLLRDDEEKTQVKVDRLTPDKFMHHLGVVEYSVCDGPQALHDEVRKLIENCDDLPLHGKISLYECRIVYFSETLRGPTELTCPDLQEGISWQRFLQLLYGVFVYDEDPGDVWDLYTTDDDREPTPEESSEDEEDDEY</sequence>
<evidence type="ECO:0000256" key="1">
    <source>
        <dbReference type="SAM" id="MobiDB-lite"/>
    </source>
</evidence>
<reference evidence="2 3" key="1">
    <citation type="journal article" date="2019" name="G3 (Bethesda)">
        <title>Sequencing of a Wild Apple (Malus baccata) Genome Unravels the Differences Between Cultivated and Wild Apple Species Regarding Disease Resistance and Cold Tolerance.</title>
        <authorList>
            <person name="Chen X."/>
        </authorList>
    </citation>
    <scope>NUCLEOTIDE SEQUENCE [LARGE SCALE GENOMIC DNA]</scope>
    <source>
        <strain evidence="3">cv. Shandingzi</strain>
        <tissue evidence="2">Leaves</tissue>
    </source>
</reference>
<evidence type="ECO:0000313" key="2">
    <source>
        <dbReference type="EMBL" id="TQE06588.1"/>
    </source>
</evidence>
<protein>
    <submittedName>
        <fullName evidence="2">Uncharacterized protein</fullName>
    </submittedName>
</protein>
<evidence type="ECO:0000313" key="3">
    <source>
        <dbReference type="Proteomes" id="UP000315295"/>
    </source>
</evidence>
<gene>
    <name evidence="2" type="ORF">C1H46_007830</name>
</gene>
<dbReference type="EMBL" id="VIEB01000101">
    <property type="protein sequence ID" value="TQE06588.1"/>
    <property type="molecule type" value="Genomic_DNA"/>
</dbReference>
<proteinExistence type="predicted"/>
<dbReference type="Proteomes" id="UP000315295">
    <property type="component" value="Unassembled WGS sequence"/>
</dbReference>
<dbReference type="AlphaFoldDB" id="A0A540N6B2"/>
<feature type="region of interest" description="Disordered" evidence="1">
    <location>
        <begin position="131"/>
        <end position="155"/>
    </location>
</feature>
<keyword evidence="3" id="KW-1185">Reference proteome</keyword>
<accession>A0A540N6B2</accession>